<gene>
    <name evidence="7" type="ORF">E3J84_02935</name>
</gene>
<dbReference type="Gene3D" id="3.20.20.70">
    <property type="entry name" value="Aldolase class I"/>
    <property type="match status" value="1"/>
</dbReference>
<dbReference type="PIRSF" id="PIRSF001365">
    <property type="entry name" value="DHDPS"/>
    <property type="match status" value="1"/>
</dbReference>
<evidence type="ECO:0000256" key="6">
    <source>
        <dbReference type="PIRSR" id="PIRSR001365-2"/>
    </source>
</evidence>
<evidence type="ECO:0000256" key="5">
    <source>
        <dbReference type="PIRSR" id="PIRSR001365-1"/>
    </source>
</evidence>
<dbReference type="PROSITE" id="PS00666">
    <property type="entry name" value="DHDPS_2"/>
    <property type="match status" value="1"/>
</dbReference>
<dbReference type="Proteomes" id="UP000316360">
    <property type="component" value="Unassembled WGS sequence"/>
</dbReference>
<dbReference type="InterPro" id="IPR013785">
    <property type="entry name" value="Aldolase_TIM"/>
</dbReference>
<feature type="binding site" evidence="6">
    <location>
        <position position="207"/>
    </location>
    <ligand>
        <name>pyruvate</name>
        <dbReference type="ChEBI" id="CHEBI:15361"/>
    </ligand>
</feature>
<keyword evidence="2 4" id="KW-0456">Lyase</keyword>
<dbReference type="GO" id="GO:0008840">
    <property type="term" value="F:4-hydroxy-tetrahydrodipicolinate synthase activity"/>
    <property type="evidence" value="ECO:0007669"/>
    <property type="project" value="TreeGrafter"/>
</dbReference>
<dbReference type="SMART" id="SM01130">
    <property type="entry name" value="DHDPS"/>
    <property type="match status" value="1"/>
</dbReference>
<reference evidence="7 8" key="1">
    <citation type="submission" date="2019-03" db="EMBL/GenBank/DDBJ databases">
        <title>Metabolic potential of uncultured bacteria and archaea associated with petroleum seepage in deep-sea sediments.</title>
        <authorList>
            <person name="Dong X."/>
            <person name="Hubert C."/>
        </authorList>
    </citation>
    <scope>NUCLEOTIDE SEQUENCE [LARGE SCALE GENOMIC DNA]</scope>
    <source>
        <strain evidence="7">E44_bin7</strain>
    </source>
</reference>
<evidence type="ECO:0000256" key="4">
    <source>
        <dbReference type="PIRNR" id="PIRNR001365"/>
    </source>
</evidence>
<dbReference type="EMBL" id="SOKJ01000157">
    <property type="protein sequence ID" value="TET11389.1"/>
    <property type="molecule type" value="Genomic_DNA"/>
</dbReference>
<feature type="active site" description="Proton donor/acceptor" evidence="5">
    <location>
        <position position="137"/>
    </location>
</feature>
<dbReference type="PANTHER" id="PTHR12128">
    <property type="entry name" value="DIHYDRODIPICOLINATE SYNTHASE"/>
    <property type="match status" value="1"/>
</dbReference>
<evidence type="ECO:0000256" key="3">
    <source>
        <dbReference type="ARBA" id="ARBA00023270"/>
    </source>
</evidence>
<evidence type="ECO:0000256" key="2">
    <source>
        <dbReference type="ARBA" id="ARBA00023239"/>
    </source>
</evidence>
<dbReference type="AlphaFoldDB" id="A0A523S0L5"/>
<name>A0A523S0L5_UNCAE</name>
<dbReference type="GO" id="GO:0044281">
    <property type="term" value="P:small molecule metabolic process"/>
    <property type="evidence" value="ECO:0007669"/>
    <property type="project" value="UniProtKB-ARBA"/>
</dbReference>
<dbReference type="InterPro" id="IPR020625">
    <property type="entry name" value="Schiff_base-form_aldolases_AS"/>
</dbReference>
<dbReference type="SUPFAM" id="SSF51569">
    <property type="entry name" value="Aldolase"/>
    <property type="match status" value="1"/>
</dbReference>
<feature type="active site" description="Schiff-base intermediate with substrate" evidence="5">
    <location>
        <position position="165"/>
    </location>
</feature>
<evidence type="ECO:0000256" key="1">
    <source>
        <dbReference type="ARBA" id="ARBA00007592"/>
    </source>
</evidence>
<comment type="caution">
    <text evidence="7">The sequence shown here is derived from an EMBL/GenBank/DDBJ whole genome shotgun (WGS) entry which is preliminary data.</text>
</comment>
<dbReference type="InterPro" id="IPR002220">
    <property type="entry name" value="DapA-like"/>
</dbReference>
<dbReference type="PRINTS" id="PR00146">
    <property type="entry name" value="DHPICSNTHASE"/>
</dbReference>
<organism evidence="7 8">
    <name type="scientific">Aerophobetes bacterium</name>
    <dbReference type="NCBI Taxonomy" id="2030807"/>
    <lineage>
        <taxon>Bacteria</taxon>
        <taxon>Candidatus Aerophobota</taxon>
    </lineage>
</organism>
<proteinExistence type="inferred from homology"/>
<keyword evidence="3" id="KW-0704">Schiff base</keyword>
<comment type="similarity">
    <text evidence="1 4">Belongs to the DapA family.</text>
</comment>
<dbReference type="Pfam" id="PF00701">
    <property type="entry name" value="DHDPS"/>
    <property type="match status" value="1"/>
</dbReference>
<sequence>MAKKIEGVLVASFTPFTKEGEIDGEVLKGHIKFLAEKGVDGIFASGTYGEGPMLSPDDYQRFDRLMVEAVRENDMFVIAQVGSPSTRQVIQQAEIAAEAGVDAIAAVPAFYYKHDEEAIYSYYRDVTSATDLPFFIYNNPARTGFEITPQFLSRLIQLDNIVGMKDSSDRLLAFCKFKQVVGDEFNLIIGTDDLVLAGLLMGAKGTVLVVGNVFPEIPVQLYRAFKEGDYEKAVQLQYRMLEIRAALKGPYIATYKAALELRGRKGGYARKPLRELTPEEKKKLEAKLRDLALI</sequence>
<dbReference type="PANTHER" id="PTHR12128:SF66">
    <property type="entry name" value="4-HYDROXY-2-OXOGLUTARATE ALDOLASE, MITOCHONDRIAL"/>
    <property type="match status" value="1"/>
</dbReference>
<dbReference type="CDD" id="cd00408">
    <property type="entry name" value="DHDPS-like"/>
    <property type="match status" value="1"/>
</dbReference>
<evidence type="ECO:0000313" key="8">
    <source>
        <dbReference type="Proteomes" id="UP000316360"/>
    </source>
</evidence>
<protein>
    <submittedName>
        <fullName evidence="7">Dihydrodipicolinate synthase family protein</fullName>
    </submittedName>
</protein>
<evidence type="ECO:0000313" key="7">
    <source>
        <dbReference type="EMBL" id="TET11389.1"/>
    </source>
</evidence>
<accession>A0A523S0L5</accession>